<dbReference type="Proteomes" id="UP000297693">
    <property type="component" value="Unassembled WGS sequence"/>
</dbReference>
<evidence type="ECO:0000313" key="1">
    <source>
        <dbReference type="EMBL" id="TGL58653.1"/>
    </source>
</evidence>
<dbReference type="RefSeq" id="WP_135623774.1">
    <property type="nucleotide sequence ID" value="NZ_RQGD01000031.1"/>
</dbReference>
<comment type="caution">
    <text evidence="1">The sequence shown here is derived from an EMBL/GenBank/DDBJ whole genome shotgun (WGS) entry which is preliminary data.</text>
</comment>
<proteinExistence type="predicted"/>
<organism evidence="1 2">
    <name type="scientific">Leptospira ognonensis</name>
    <dbReference type="NCBI Taxonomy" id="2484945"/>
    <lineage>
        <taxon>Bacteria</taxon>
        <taxon>Pseudomonadati</taxon>
        <taxon>Spirochaetota</taxon>
        <taxon>Spirochaetia</taxon>
        <taxon>Leptospirales</taxon>
        <taxon>Leptospiraceae</taxon>
        <taxon>Leptospira</taxon>
    </lineage>
</organism>
<reference evidence="1" key="1">
    <citation type="journal article" date="2019" name="PLoS Negl. Trop. Dis.">
        <title>Revisiting the worldwide diversity of Leptospira species in the environment.</title>
        <authorList>
            <person name="Vincent A.T."/>
            <person name="Schiettekatte O."/>
            <person name="Bourhy P."/>
            <person name="Veyrier F.J."/>
            <person name="Picardeau M."/>
        </authorList>
    </citation>
    <scope>NUCLEOTIDE SEQUENCE [LARGE SCALE GENOMIC DNA]</scope>
    <source>
        <strain evidence="1">201702476</strain>
    </source>
</reference>
<accession>A0A4R9JZ73</accession>
<protein>
    <submittedName>
        <fullName evidence="1">Uncharacterized protein</fullName>
    </submittedName>
</protein>
<dbReference type="EMBL" id="RQGD01000031">
    <property type="protein sequence ID" value="TGL58653.1"/>
    <property type="molecule type" value="Genomic_DNA"/>
</dbReference>
<gene>
    <name evidence="1" type="ORF">EHQ58_10050</name>
</gene>
<evidence type="ECO:0000313" key="2">
    <source>
        <dbReference type="Proteomes" id="UP000297693"/>
    </source>
</evidence>
<keyword evidence="2" id="KW-1185">Reference proteome</keyword>
<name>A0A4R9JZ73_9LEPT</name>
<dbReference type="AlphaFoldDB" id="A0A4R9JZ73"/>
<sequence length="63" mass="7660">MRNWSGLWNACFTVIQKNGIVEGIRFLFPWKRIYDNDMEIVLWKKFSPVSENGVFSWECKWEE</sequence>